<dbReference type="InterPro" id="IPR013083">
    <property type="entry name" value="Znf_RING/FYVE/PHD"/>
</dbReference>
<dbReference type="InterPro" id="IPR045210">
    <property type="entry name" value="RING-Ubox_PUB"/>
</dbReference>
<dbReference type="InParanoid" id="A0A6P4A6V5"/>
<evidence type="ECO:0000256" key="2">
    <source>
        <dbReference type="ARBA" id="ARBA00004906"/>
    </source>
</evidence>
<reference evidence="12" key="1">
    <citation type="submission" date="2025-08" db="UniProtKB">
        <authorList>
            <consortium name="RefSeq"/>
        </authorList>
    </citation>
    <scope>IDENTIFICATION</scope>
    <source>
        <tissue evidence="12">Seedling</tissue>
    </source>
</reference>
<comment type="pathway">
    <text evidence="2">Protein modification; protein ubiquitination.</text>
</comment>
<name>A0A6P4A6V5_ZIZJJ</name>
<evidence type="ECO:0000256" key="5">
    <source>
        <dbReference type="ARBA" id="ARBA00022679"/>
    </source>
</evidence>
<dbReference type="InterPro" id="IPR000225">
    <property type="entry name" value="Armadillo"/>
</dbReference>
<dbReference type="PANTHER" id="PTHR23315">
    <property type="entry name" value="U BOX DOMAIN-CONTAINING"/>
    <property type="match status" value="1"/>
</dbReference>
<dbReference type="PANTHER" id="PTHR23315:SF240">
    <property type="entry name" value="U-BOX DOMAIN-CONTAINING PROTEIN 5"/>
    <property type="match status" value="1"/>
</dbReference>
<organism evidence="11 12">
    <name type="scientific">Ziziphus jujuba</name>
    <name type="common">Chinese jujube</name>
    <name type="synonym">Ziziphus sativa</name>
    <dbReference type="NCBI Taxonomy" id="326968"/>
    <lineage>
        <taxon>Eukaryota</taxon>
        <taxon>Viridiplantae</taxon>
        <taxon>Streptophyta</taxon>
        <taxon>Embryophyta</taxon>
        <taxon>Tracheophyta</taxon>
        <taxon>Spermatophyta</taxon>
        <taxon>Magnoliopsida</taxon>
        <taxon>eudicotyledons</taxon>
        <taxon>Gunneridae</taxon>
        <taxon>Pentapetalae</taxon>
        <taxon>rosids</taxon>
        <taxon>fabids</taxon>
        <taxon>Rosales</taxon>
        <taxon>Rhamnaceae</taxon>
        <taxon>Paliureae</taxon>
        <taxon>Ziziphus</taxon>
    </lineage>
</organism>
<dbReference type="Pfam" id="PF04826">
    <property type="entry name" value="Arm_2"/>
    <property type="match status" value="1"/>
</dbReference>
<evidence type="ECO:0000313" key="11">
    <source>
        <dbReference type="Proteomes" id="UP001652623"/>
    </source>
</evidence>
<gene>
    <name evidence="12" type="primary">LOC107424597</name>
</gene>
<evidence type="ECO:0000256" key="8">
    <source>
        <dbReference type="PROSITE-ProRule" id="PRU00259"/>
    </source>
</evidence>
<dbReference type="FunCoup" id="A0A6P4A6V5">
    <property type="interactions" value="1159"/>
</dbReference>
<dbReference type="SMR" id="A0A6P4A6V5"/>
<comment type="catalytic activity">
    <reaction evidence="1">
        <text>S-ubiquitinyl-[E2 ubiquitin-conjugating enzyme]-L-cysteine + [acceptor protein]-L-lysine = [E2 ubiquitin-conjugating enzyme]-L-cysteine + N(6)-ubiquitinyl-[acceptor protein]-L-lysine.</text>
        <dbReference type="EC" id="2.3.2.27"/>
    </reaction>
</comment>
<sequence length="753" mass="84286">MGTDVAEAAEIITNPGSFKVHHLMCSEFLKLVNRILSIFPDIEAARPRCSSGIQALCFLNRAIEKAKSILQHCSESSKLYLALTGDVIVSRCERSRNLLEQSLCQIQNNVPMALAVEVSQIVDDLRGVTFTLDPCEEEAGKAVRELLHKGDSSSDKDSMESSEIKALQLAAPRLHITSPKAIVIEKRSLKKLLDKVGDTDPKRKKILTYLLYLLKKYGNLIIEEYREKASACRHHQSFAFQNLGNGSMYNQSTEVEPQMRYWQNKAQINMLSKAVPPEEFKCPISCRLMYDPVVIASGQTYERMWIQKWIDEGHDTCPKTNMKLTNLSLTPNSAMKELMSSWCTKYGVTISDPSVQPEALHLWETSSTSIASFGSSMNDLRLPIDVSSISLGSIDTGYNSDSSHAKTVDGLSLVQSDSDRCQSDANMCKLDLESLSKLGELSWESQCKVVEDVKNKLKYNDQACHSLSLENFVEPLIMFLKDAHDLEDVKPQRDGFQLLSTFVSKTRNQIPHLPEDAFDLLASFLDSEVSEEVLAILEILSSHRYCRHKITASGALTSILKFLNSGSIDFQEQALKILYNLSSNNDGHSNIVPPECIPTLVSFFKHSDLAGYSLFIMKNLCDTEEARVCITETKGCIASIAEVLETENCQDQELAVAILLSLCSQRVEYCQLVMDEGVIPALVNISVNGNDKGQVGALELLRLLRDTRNGDEQEFTEKPDYAIKESRNQSNERKSSKAYKFFERLTKSSNKKK</sequence>
<dbReference type="Gene3D" id="1.25.10.10">
    <property type="entry name" value="Leucine-rich Repeat Variant"/>
    <property type="match status" value="1"/>
</dbReference>
<dbReference type="InterPro" id="IPR011989">
    <property type="entry name" value="ARM-like"/>
</dbReference>
<evidence type="ECO:0000256" key="6">
    <source>
        <dbReference type="ARBA" id="ARBA00022737"/>
    </source>
</evidence>
<keyword evidence="11" id="KW-1185">Reference proteome</keyword>
<feature type="domain" description="U-box" evidence="10">
    <location>
        <begin position="275"/>
        <end position="349"/>
    </location>
</feature>
<proteinExistence type="inferred from homology"/>
<dbReference type="GO" id="GO:0061630">
    <property type="term" value="F:ubiquitin protein ligase activity"/>
    <property type="evidence" value="ECO:0007669"/>
    <property type="project" value="UniProtKB-EC"/>
</dbReference>
<dbReference type="CDD" id="cd16664">
    <property type="entry name" value="RING-Ubox_PUB"/>
    <property type="match status" value="1"/>
</dbReference>
<evidence type="ECO:0000256" key="3">
    <source>
        <dbReference type="ARBA" id="ARBA00010553"/>
    </source>
</evidence>
<dbReference type="KEGG" id="zju:107424597"/>
<dbReference type="SMART" id="SM00504">
    <property type="entry name" value="Ubox"/>
    <property type="match status" value="1"/>
</dbReference>
<dbReference type="PROSITE" id="PS51698">
    <property type="entry name" value="U_BOX"/>
    <property type="match status" value="1"/>
</dbReference>
<evidence type="ECO:0000256" key="7">
    <source>
        <dbReference type="ARBA" id="ARBA00022786"/>
    </source>
</evidence>
<dbReference type="AlphaFoldDB" id="A0A6P4A6V5"/>
<evidence type="ECO:0000313" key="12">
    <source>
        <dbReference type="RefSeq" id="XP_015889930.2"/>
    </source>
</evidence>
<keyword evidence="6" id="KW-0677">Repeat</keyword>
<dbReference type="Pfam" id="PF04564">
    <property type="entry name" value="U-box"/>
    <property type="match status" value="1"/>
</dbReference>
<evidence type="ECO:0000256" key="4">
    <source>
        <dbReference type="ARBA" id="ARBA00012483"/>
    </source>
</evidence>
<dbReference type="Proteomes" id="UP001652623">
    <property type="component" value="Chromosome 7"/>
</dbReference>
<evidence type="ECO:0000259" key="10">
    <source>
        <dbReference type="PROSITE" id="PS51698"/>
    </source>
</evidence>
<dbReference type="SUPFAM" id="SSF48371">
    <property type="entry name" value="ARM repeat"/>
    <property type="match status" value="1"/>
</dbReference>
<dbReference type="PROSITE" id="PS50176">
    <property type="entry name" value="ARM_REPEAT"/>
    <property type="match status" value="1"/>
</dbReference>
<protein>
    <recommendedName>
        <fullName evidence="4">RING-type E3 ubiquitin transferase</fullName>
        <ecNumber evidence="4">2.3.2.27</ecNumber>
    </recommendedName>
</protein>
<dbReference type="InterPro" id="IPR003613">
    <property type="entry name" value="Ubox_domain"/>
</dbReference>
<accession>A0A6P4A6V5</accession>
<dbReference type="InterPro" id="IPR016024">
    <property type="entry name" value="ARM-type_fold"/>
</dbReference>
<keyword evidence="7" id="KW-0833">Ubl conjugation pathway</keyword>
<evidence type="ECO:0000256" key="9">
    <source>
        <dbReference type="SAM" id="MobiDB-lite"/>
    </source>
</evidence>
<dbReference type="SUPFAM" id="SSF57850">
    <property type="entry name" value="RING/U-box"/>
    <property type="match status" value="1"/>
</dbReference>
<comment type="similarity">
    <text evidence="3">Belongs to the eutherian X-chromosome-specific Armcx family.</text>
</comment>
<dbReference type="UniPathway" id="UPA00143"/>
<keyword evidence="5" id="KW-0808">Transferase</keyword>
<dbReference type="GO" id="GO:0016567">
    <property type="term" value="P:protein ubiquitination"/>
    <property type="evidence" value="ECO:0007669"/>
    <property type="project" value="UniProtKB-UniPathway"/>
</dbReference>
<dbReference type="InterPro" id="IPR006911">
    <property type="entry name" value="ARM-rpt_dom"/>
</dbReference>
<dbReference type="RefSeq" id="XP_015889930.2">
    <property type="nucleotide sequence ID" value="XM_016034444.4"/>
</dbReference>
<dbReference type="Gene3D" id="3.30.40.10">
    <property type="entry name" value="Zinc/RING finger domain, C3HC4 (zinc finger)"/>
    <property type="match status" value="1"/>
</dbReference>
<feature type="repeat" description="ARM" evidence="8">
    <location>
        <begin position="554"/>
        <end position="592"/>
    </location>
</feature>
<evidence type="ECO:0000256" key="1">
    <source>
        <dbReference type="ARBA" id="ARBA00000900"/>
    </source>
</evidence>
<dbReference type="EC" id="2.3.2.27" evidence="4"/>
<feature type="region of interest" description="Disordered" evidence="9">
    <location>
        <begin position="711"/>
        <end position="737"/>
    </location>
</feature>
<dbReference type="GeneID" id="107424597"/>